<dbReference type="InterPro" id="IPR023753">
    <property type="entry name" value="FAD/NAD-binding_dom"/>
</dbReference>
<evidence type="ECO:0000256" key="2">
    <source>
        <dbReference type="ARBA" id="ARBA00022827"/>
    </source>
</evidence>
<dbReference type="AlphaFoldDB" id="A0A9D1HI93"/>
<dbReference type="Gene3D" id="3.50.50.60">
    <property type="entry name" value="FAD/NAD(P)-binding domain"/>
    <property type="match status" value="2"/>
</dbReference>
<dbReference type="InterPro" id="IPR036188">
    <property type="entry name" value="FAD/NAD-bd_sf"/>
</dbReference>
<comment type="caution">
    <text evidence="7">The sequence shown here is derived from an EMBL/GenBank/DDBJ whole genome shotgun (WGS) entry which is preliminary data.</text>
</comment>
<dbReference type="PANTHER" id="PTHR48105">
    <property type="entry name" value="THIOREDOXIN REDUCTASE 1-RELATED-RELATED"/>
    <property type="match status" value="1"/>
</dbReference>
<dbReference type="PROSITE" id="PS00573">
    <property type="entry name" value="PYRIDINE_REDOX_2"/>
    <property type="match status" value="1"/>
</dbReference>
<keyword evidence="1" id="KW-0285">Flavoprotein</keyword>
<dbReference type="Pfam" id="PF07992">
    <property type="entry name" value="Pyr_redox_2"/>
    <property type="match status" value="1"/>
</dbReference>
<name>A0A9D1HI93_9FIRM</name>
<dbReference type="PRINTS" id="PR00469">
    <property type="entry name" value="PNDRDTASEII"/>
</dbReference>
<reference evidence="7" key="2">
    <citation type="journal article" date="2021" name="PeerJ">
        <title>Extensive microbial diversity within the chicken gut microbiome revealed by metagenomics and culture.</title>
        <authorList>
            <person name="Gilroy R."/>
            <person name="Ravi A."/>
            <person name="Getino M."/>
            <person name="Pursley I."/>
            <person name="Horton D.L."/>
            <person name="Alikhan N.F."/>
            <person name="Baker D."/>
            <person name="Gharbi K."/>
            <person name="Hall N."/>
            <person name="Watson M."/>
            <person name="Adriaenssens E.M."/>
            <person name="Foster-Nyarko E."/>
            <person name="Jarju S."/>
            <person name="Secka A."/>
            <person name="Antonio M."/>
            <person name="Oren A."/>
            <person name="Chaudhuri R.R."/>
            <person name="La Ragione R."/>
            <person name="Hildebrand F."/>
            <person name="Pallen M.J."/>
        </authorList>
    </citation>
    <scope>NUCLEOTIDE SEQUENCE</scope>
    <source>
        <strain evidence="7">2830</strain>
    </source>
</reference>
<evidence type="ECO:0000313" key="8">
    <source>
        <dbReference type="Proteomes" id="UP000824124"/>
    </source>
</evidence>
<evidence type="ECO:0000256" key="3">
    <source>
        <dbReference type="ARBA" id="ARBA00023002"/>
    </source>
</evidence>
<keyword evidence="3" id="KW-0560">Oxidoreductase</keyword>
<dbReference type="SUPFAM" id="SSF51905">
    <property type="entry name" value="FAD/NAD(P)-binding domain"/>
    <property type="match status" value="1"/>
</dbReference>
<dbReference type="InterPro" id="IPR050097">
    <property type="entry name" value="Ferredoxin-NADP_redctase_2"/>
</dbReference>
<proteinExistence type="predicted"/>
<keyword evidence="4" id="KW-1015">Disulfide bond</keyword>
<feature type="domain" description="FAD/NAD(P)-binding" evidence="6">
    <location>
        <begin position="2"/>
        <end position="286"/>
    </location>
</feature>
<dbReference type="GO" id="GO:0016668">
    <property type="term" value="F:oxidoreductase activity, acting on a sulfur group of donors, NAD(P) as acceptor"/>
    <property type="evidence" value="ECO:0007669"/>
    <property type="project" value="UniProtKB-ARBA"/>
</dbReference>
<evidence type="ECO:0000256" key="5">
    <source>
        <dbReference type="ARBA" id="ARBA00023284"/>
    </source>
</evidence>
<evidence type="ECO:0000313" key="7">
    <source>
        <dbReference type="EMBL" id="HIU09759.1"/>
    </source>
</evidence>
<gene>
    <name evidence="7" type="ORF">IAB00_00670</name>
</gene>
<dbReference type="PRINTS" id="PR00368">
    <property type="entry name" value="FADPNR"/>
</dbReference>
<dbReference type="InterPro" id="IPR008255">
    <property type="entry name" value="Pyr_nucl-diS_OxRdtase_2_AS"/>
</dbReference>
<organism evidence="7 8">
    <name type="scientific">Candidatus Avidehalobacter gallistercoris</name>
    <dbReference type="NCBI Taxonomy" id="2840694"/>
    <lineage>
        <taxon>Bacteria</taxon>
        <taxon>Bacillati</taxon>
        <taxon>Bacillota</taxon>
        <taxon>Clostridia</taxon>
        <taxon>Eubacteriales</taxon>
        <taxon>Peptococcaceae</taxon>
        <taxon>Peptococcaceae incertae sedis</taxon>
        <taxon>Candidatus Avidehalobacter</taxon>
    </lineage>
</organism>
<evidence type="ECO:0000259" key="6">
    <source>
        <dbReference type="Pfam" id="PF07992"/>
    </source>
</evidence>
<sequence length="300" mass="31627">MYDVIIIGGGTAGLSAALYTLRGGLSTLLLEAEVHGGQIVVSPEVENYPALPKISGAAYAQQLLEQVEAVGLQIKYEAAKQIEPEGAVKTVTTTGGQYQARTLIWAVGVSPRRLHCPGEEKFLGRGVSFCATCDGALYRGQEVAVIGGGNTALEEALFLAGICSRVHLIHRRSEFRAEKALTERAAQESRIVAHMPAEVAEITGEKRLEELLLTTPAGEEELPVSAAFLAVGKIPANELLQPYVTLSEAGYLLVGEDCKTNIPGLFAAGDCREKPLRQLVTAAADGAVAASAAISYLRGA</sequence>
<keyword evidence="2" id="KW-0274">FAD</keyword>
<protein>
    <submittedName>
        <fullName evidence="7">FAD-dependent oxidoreductase</fullName>
    </submittedName>
</protein>
<evidence type="ECO:0000256" key="1">
    <source>
        <dbReference type="ARBA" id="ARBA00022630"/>
    </source>
</evidence>
<keyword evidence="5" id="KW-0676">Redox-active center</keyword>
<dbReference type="Proteomes" id="UP000824124">
    <property type="component" value="Unassembled WGS sequence"/>
</dbReference>
<dbReference type="EMBL" id="DVMH01000004">
    <property type="protein sequence ID" value="HIU09759.1"/>
    <property type="molecule type" value="Genomic_DNA"/>
</dbReference>
<accession>A0A9D1HI93</accession>
<reference evidence="7" key="1">
    <citation type="submission" date="2020-10" db="EMBL/GenBank/DDBJ databases">
        <authorList>
            <person name="Gilroy R."/>
        </authorList>
    </citation>
    <scope>NUCLEOTIDE SEQUENCE</scope>
    <source>
        <strain evidence="7">2830</strain>
    </source>
</reference>
<evidence type="ECO:0000256" key="4">
    <source>
        <dbReference type="ARBA" id="ARBA00023157"/>
    </source>
</evidence>